<comment type="caution">
    <text evidence="1">The sequence shown here is derived from an EMBL/GenBank/DDBJ whole genome shotgun (WGS) entry which is preliminary data.</text>
</comment>
<keyword evidence="2" id="KW-1185">Reference proteome</keyword>
<sequence>MVSITIEVFDIRQRNGASSPVHKIKMNGWRSLCTTYHSDMYYPAIIYEKFWKYVKITFSILSVFSGETEYSYMLIDTQSTSHSQSQSSMAFSNIIFIPYLTNDDVNIEGKSMRY</sequence>
<protein>
    <submittedName>
        <fullName evidence="1">Uncharacterized protein</fullName>
    </submittedName>
</protein>
<dbReference type="Proteomes" id="UP000031668">
    <property type="component" value="Unassembled WGS sequence"/>
</dbReference>
<organism evidence="1 2">
    <name type="scientific">Thelohanellus kitauei</name>
    <name type="common">Myxosporean</name>
    <dbReference type="NCBI Taxonomy" id="669202"/>
    <lineage>
        <taxon>Eukaryota</taxon>
        <taxon>Metazoa</taxon>
        <taxon>Cnidaria</taxon>
        <taxon>Myxozoa</taxon>
        <taxon>Myxosporea</taxon>
        <taxon>Bivalvulida</taxon>
        <taxon>Platysporina</taxon>
        <taxon>Myxobolidae</taxon>
        <taxon>Thelohanellus</taxon>
    </lineage>
</organism>
<evidence type="ECO:0000313" key="1">
    <source>
        <dbReference type="EMBL" id="KII65208.1"/>
    </source>
</evidence>
<name>A0A0C2J7Y8_THEKT</name>
<dbReference type="EMBL" id="JWZT01003947">
    <property type="protein sequence ID" value="KII65208.1"/>
    <property type="molecule type" value="Genomic_DNA"/>
</dbReference>
<evidence type="ECO:0000313" key="2">
    <source>
        <dbReference type="Proteomes" id="UP000031668"/>
    </source>
</evidence>
<accession>A0A0C2J7Y8</accession>
<proteinExistence type="predicted"/>
<dbReference type="AlphaFoldDB" id="A0A0C2J7Y8"/>
<reference evidence="1 2" key="1">
    <citation type="journal article" date="2014" name="Genome Biol. Evol.">
        <title>The genome of the myxosporean Thelohanellus kitauei shows adaptations to nutrient acquisition within its fish host.</title>
        <authorList>
            <person name="Yang Y."/>
            <person name="Xiong J."/>
            <person name="Zhou Z."/>
            <person name="Huo F."/>
            <person name="Miao W."/>
            <person name="Ran C."/>
            <person name="Liu Y."/>
            <person name="Zhang J."/>
            <person name="Feng J."/>
            <person name="Wang M."/>
            <person name="Wang M."/>
            <person name="Wang L."/>
            <person name="Yao B."/>
        </authorList>
    </citation>
    <scope>NUCLEOTIDE SEQUENCE [LARGE SCALE GENOMIC DNA]</scope>
    <source>
        <strain evidence="1">Wuqing</strain>
    </source>
</reference>
<gene>
    <name evidence="1" type="ORF">RF11_15111</name>
</gene>